<sequence>MRVGEIDRILEERSDPEYKEFNSRIVPYEGKMYGVRMPALRSIAKDVIKGDWRLFLEEDTGSFEQSMIRALVIATAEMDADERLERMAGFVPEIDNWAVCDTFCGAFRTGPGNASEKLWHMCVELLDTGEEFPMRAGAVMMLDHFLDDRHIDEVIRLMCTVRSPGYYYDMGAAWTLSCCYISYPEKTEDAMFSICASNEILRMTVRKIRDSFRVSAADKERLKERFKGFKARS</sequence>
<dbReference type="InterPro" id="IPR016024">
    <property type="entry name" value="ARM-type_fold"/>
</dbReference>
<gene>
    <name evidence="1" type="ORF">BKD89_05620</name>
</gene>
<dbReference type="InterPro" id="IPR014825">
    <property type="entry name" value="DNA_alkylation"/>
</dbReference>
<dbReference type="PANTHER" id="PTHR34070:SF1">
    <property type="entry name" value="DNA ALKYLATION REPAIR PROTEIN"/>
    <property type="match status" value="1"/>
</dbReference>
<dbReference type="GeneID" id="41321921"/>
<dbReference type="Proteomes" id="UP000273278">
    <property type="component" value="Chromosome"/>
</dbReference>
<dbReference type="OMA" id="DNWATCD"/>
<evidence type="ECO:0008006" key="3">
    <source>
        <dbReference type="Google" id="ProtNLM"/>
    </source>
</evidence>
<dbReference type="CDD" id="cd06561">
    <property type="entry name" value="AlkD_like"/>
    <property type="match status" value="1"/>
</dbReference>
<dbReference type="RefSeq" id="WP_015505027.1">
    <property type="nucleotide sequence ID" value="NZ_CAYAYD010000106.1"/>
</dbReference>
<evidence type="ECO:0000313" key="1">
    <source>
        <dbReference type="EMBL" id="AYQ55276.1"/>
    </source>
</evidence>
<organism evidence="1 2">
    <name type="scientific">Methanomethylophilus alvi</name>
    <dbReference type="NCBI Taxonomy" id="1291540"/>
    <lineage>
        <taxon>Archaea</taxon>
        <taxon>Methanobacteriati</taxon>
        <taxon>Thermoplasmatota</taxon>
        <taxon>Thermoplasmata</taxon>
        <taxon>Methanomassiliicoccales</taxon>
        <taxon>Methanomethylophilaceae</taxon>
        <taxon>Methanomethylophilus</taxon>
    </lineage>
</organism>
<dbReference type="Pfam" id="PF08713">
    <property type="entry name" value="DNA_alkylation"/>
    <property type="match status" value="1"/>
</dbReference>
<reference evidence="1 2" key="1">
    <citation type="submission" date="2016-10" db="EMBL/GenBank/DDBJ databases">
        <title>Complete genome of the TMA-utilizing, human hosted archaeon Methanomethylophilus alvus Gen. nov, sp. nov., strain Mx-05, derived from a pure culture.</title>
        <authorList>
            <person name="Brugere J.-F."/>
            <person name="Ben Hania W."/>
            <person name="Chaudhary P.P."/>
            <person name="Gaci N."/>
            <person name="Borrel G."/>
            <person name="Cao Van Tuat L."/>
            <person name="Fardeau M.-L."/>
            <person name="Harris H.M.B."/>
            <person name="O'Toole P.W."/>
            <person name="Ollivier B."/>
        </authorList>
    </citation>
    <scope>NUCLEOTIDE SEQUENCE [LARGE SCALE GENOMIC DNA]</scope>
    <source>
        <strain evidence="1 2">Mx-05</strain>
    </source>
</reference>
<dbReference type="SUPFAM" id="SSF48371">
    <property type="entry name" value="ARM repeat"/>
    <property type="match status" value="1"/>
</dbReference>
<protein>
    <recommendedName>
        <fullName evidence="3">DNA alkylation repair protein</fullName>
    </recommendedName>
</protein>
<dbReference type="Gene3D" id="1.25.10.90">
    <property type="match status" value="1"/>
</dbReference>
<dbReference type="AlphaFoldDB" id="A0A3G3IHG4"/>
<proteinExistence type="predicted"/>
<dbReference type="EMBL" id="CP017686">
    <property type="protein sequence ID" value="AYQ55276.1"/>
    <property type="molecule type" value="Genomic_DNA"/>
</dbReference>
<accession>A0A3G3IHG4</accession>
<name>A0A3G3IHG4_9ARCH</name>
<evidence type="ECO:0000313" key="2">
    <source>
        <dbReference type="Proteomes" id="UP000273278"/>
    </source>
</evidence>
<dbReference type="PANTHER" id="PTHR34070">
    <property type="entry name" value="ARMADILLO-TYPE FOLD"/>
    <property type="match status" value="1"/>
</dbReference>